<dbReference type="KEGG" id="sod:Sant_1181"/>
<dbReference type="PATRIC" id="fig|1239307.3.peg.1266"/>
<evidence type="ECO:0000313" key="3">
    <source>
        <dbReference type="EMBL" id="AHF76250.1"/>
    </source>
</evidence>
<name>W0HVM2_9GAMM</name>
<dbReference type="PANTHER" id="PTHR40606:SF1">
    <property type="entry name" value="UPF0339 PROTEIN YEGP"/>
    <property type="match status" value="1"/>
</dbReference>
<dbReference type="Gene3D" id="2.30.29.80">
    <property type="match status" value="1"/>
</dbReference>
<accession>W0HVM2</accession>
<feature type="domain" description="DUF1508" evidence="2">
    <location>
        <begin position="63"/>
        <end position="109"/>
    </location>
</feature>
<evidence type="ECO:0000259" key="2">
    <source>
        <dbReference type="Pfam" id="PF07411"/>
    </source>
</evidence>
<dbReference type="EMBL" id="CP006569">
    <property type="protein sequence ID" value="AHF76250.1"/>
    <property type="molecule type" value="Genomic_DNA"/>
</dbReference>
<reference evidence="3 4" key="1">
    <citation type="journal article" date="2014" name="Genome Biol. Evol.">
        <title>Genome degeneration and adaptation in a nascent stage of symbiosis.</title>
        <authorList>
            <person name="Oakeson K.F."/>
            <person name="Gil R."/>
            <person name="Clayton A.L."/>
            <person name="Dunn D.M."/>
            <person name="von Niederhausern A.C."/>
            <person name="Hamil C."/>
            <person name="Aoyagi A."/>
            <person name="Duval B."/>
            <person name="Baca A."/>
            <person name="Silva F.J."/>
            <person name="Vallier A."/>
            <person name="Jackson D.G."/>
            <person name="Latorre A."/>
            <person name="Weiss R.B."/>
            <person name="Heddi A."/>
            <person name="Moya A."/>
            <person name="Dale C."/>
        </authorList>
    </citation>
    <scope>NUCLEOTIDE SEQUENCE [LARGE SCALE GENOMIC DNA]</scope>
    <source>
        <strain evidence="3 4">HS1</strain>
    </source>
</reference>
<dbReference type="AlphaFoldDB" id="W0HVM2"/>
<dbReference type="HOGENOM" id="CLU_163886_0_0_6"/>
<proteinExistence type="inferred from homology"/>
<dbReference type="SUPFAM" id="SSF160113">
    <property type="entry name" value="YegP-like"/>
    <property type="match status" value="2"/>
</dbReference>
<dbReference type="InterPro" id="IPR051141">
    <property type="entry name" value="UPF0339_domain"/>
</dbReference>
<comment type="similarity">
    <text evidence="1">Belongs to the UPF0339 family. Duplicated subfamily.</text>
</comment>
<keyword evidence="4" id="KW-1185">Reference proteome</keyword>
<dbReference type="RefSeq" id="WP_025421382.1">
    <property type="nucleotide sequence ID" value="NZ_CP006569.1"/>
</dbReference>
<dbReference type="PANTHER" id="PTHR40606">
    <property type="match status" value="1"/>
</dbReference>
<evidence type="ECO:0000313" key="4">
    <source>
        <dbReference type="Proteomes" id="UP000019028"/>
    </source>
</evidence>
<dbReference type="InterPro" id="IPR010879">
    <property type="entry name" value="DUF1508"/>
</dbReference>
<gene>
    <name evidence="3" type="ORF">Sant_1181</name>
</gene>
<dbReference type="Proteomes" id="UP000019028">
    <property type="component" value="Chromosome"/>
</dbReference>
<organism evidence="3 4">
    <name type="scientific">Sodalis praecaptivus</name>
    <dbReference type="NCBI Taxonomy" id="1239307"/>
    <lineage>
        <taxon>Bacteria</taxon>
        <taxon>Pseudomonadati</taxon>
        <taxon>Pseudomonadota</taxon>
        <taxon>Gammaproteobacteria</taxon>
        <taxon>Enterobacterales</taxon>
        <taxon>Bruguierivoracaceae</taxon>
        <taxon>Sodalis</taxon>
    </lineage>
</organism>
<sequence length="112" mass="12498">MSTGHYELQKVRNGHFLFHLKGNNGETILHSETFSSKASAENAITFARYVAPDETNYELKQNSDDAAYFVLRGKNQQIIGHSNPYNSLKAAKQGIRAAMALAITLEIKDMTH</sequence>
<protein>
    <recommendedName>
        <fullName evidence="2">DUF1508 domain-containing protein</fullName>
    </recommendedName>
</protein>
<feature type="domain" description="DUF1508" evidence="2">
    <location>
        <begin position="13"/>
        <end position="58"/>
    </location>
</feature>
<dbReference type="InterPro" id="IPR036913">
    <property type="entry name" value="YegP-like_sf"/>
</dbReference>
<dbReference type="Pfam" id="PF07411">
    <property type="entry name" value="DUF1508"/>
    <property type="match status" value="2"/>
</dbReference>
<evidence type="ECO:0000256" key="1">
    <source>
        <dbReference type="ARBA" id="ARBA00007576"/>
    </source>
</evidence>
<dbReference type="OrthoDB" id="9802792at2"/>